<sequence>MASLRTASATCLGCVARRSPFAAAGARPTIDAFAATISQTTTTTTQQTRGKKTNRRREQGVVVRLLKDVTQYGRRETILRVERGRMRNFWYPNGMAEYMTSARLAALGVPMADVIANRDPWFVAEKDGVPPEDEVDTGRQTMTLRSISAARAATLLETLLPSTLIFYRKPISADNAAIFGSVSADDVAATLREVLQASGEEDALLMRVEPRDVRFVVPDAAAATPEQQQGAEDEQSSTVDRIKALGRWEVDIVVRGSHSGSAETRNVEPVRKTVEVVATQE</sequence>
<dbReference type="Gene3D" id="3.40.5.10">
    <property type="entry name" value="Ribosomal protein L9, N-terminal domain"/>
    <property type="match status" value="1"/>
</dbReference>
<evidence type="ECO:0000313" key="5">
    <source>
        <dbReference type="EMBL" id="CAK7216725.1"/>
    </source>
</evidence>
<dbReference type="InterPro" id="IPR036935">
    <property type="entry name" value="Ribosomal_bL9_N_sf"/>
</dbReference>
<dbReference type="PANTHER" id="PTHR21368">
    <property type="entry name" value="50S RIBOSOMAL PROTEIN L9"/>
    <property type="match status" value="1"/>
</dbReference>
<keyword evidence="2" id="KW-0689">Ribosomal protein</keyword>
<evidence type="ECO:0000313" key="6">
    <source>
        <dbReference type="Proteomes" id="UP001642406"/>
    </source>
</evidence>
<comment type="similarity">
    <text evidence="1">Belongs to the bacterial ribosomal protein bL9 family.</text>
</comment>
<evidence type="ECO:0000256" key="2">
    <source>
        <dbReference type="ARBA" id="ARBA00022980"/>
    </source>
</evidence>
<protein>
    <recommendedName>
        <fullName evidence="4">Ribosomal protein L9 domain-containing protein</fullName>
    </recommendedName>
</protein>
<keyword evidence="6" id="KW-1185">Reference proteome</keyword>
<reference evidence="5 6" key="1">
    <citation type="submission" date="2024-01" db="EMBL/GenBank/DDBJ databases">
        <authorList>
            <person name="Allen C."/>
            <person name="Tagirdzhanova G."/>
        </authorList>
    </citation>
    <scope>NUCLEOTIDE SEQUENCE [LARGE SCALE GENOMIC DNA]</scope>
</reference>
<accession>A0ABP0BC03</accession>
<dbReference type="Proteomes" id="UP001642406">
    <property type="component" value="Unassembled WGS sequence"/>
</dbReference>
<evidence type="ECO:0000256" key="1">
    <source>
        <dbReference type="ARBA" id="ARBA00010605"/>
    </source>
</evidence>
<feature type="domain" description="Ribosomal protein L9" evidence="4">
    <location>
        <begin position="63"/>
        <end position="106"/>
    </location>
</feature>
<dbReference type="SUPFAM" id="SSF55658">
    <property type="entry name" value="L9 N-domain-like"/>
    <property type="match status" value="1"/>
</dbReference>
<comment type="caution">
    <text evidence="5">The sequence shown here is derived from an EMBL/GenBank/DDBJ whole genome shotgun (WGS) entry which is preliminary data.</text>
</comment>
<evidence type="ECO:0000259" key="4">
    <source>
        <dbReference type="Pfam" id="PF01281"/>
    </source>
</evidence>
<dbReference type="EMBL" id="CAWUHC010000018">
    <property type="protein sequence ID" value="CAK7216725.1"/>
    <property type="molecule type" value="Genomic_DNA"/>
</dbReference>
<dbReference type="Pfam" id="PF01281">
    <property type="entry name" value="Ribosomal_L9_N"/>
    <property type="match status" value="1"/>
</dbReference>
<evidence type="ECO:0000256" key="3">
    <source>
        <dbReference type="ARBA" id="ARBA00023274"/>
    </source>
</evidence>
<organism evidence="5 6">
    <name type="scientific">Sporothrix bragantina</name>
    <dbReference type="NCBI Taxonomy" id="671064"/>
    <lineage>
        <taxon>Eukaryota</taxon>
        <taxon>Fungi</taxon>
        <taxon>Dikarya</taxon>
        <taxon>Ascomycota</taxon>
        <taxon>Pezizomycotina</taxon>
        <taxon>Sordariomycetes</taxon>
        <taxon>Sordariomycetidae</taxon>
        <taxon>Ophiostomatales</taxon>
        <taxon>Ophiostomataceae</taxon>
        <taxon>Sporothrix</taxon>
    </lineage>
</organism>
<dbReference type="InterPro" id="IPR009027">
    <property type="entry name" value="Ribosomal_bL9/RNase_H1_N"/>
</dbReference>
<keyword evidence="3" id="KW-0687">Ribonucleoprotein</keyword>
<proteinExistence type="inferred from homology"/>
<gene>
    <name evidence="5" type="ORF">SBRCBS47491_002925</name>
</gene>
<dbReference type="InterPro" id="IPR020070">
    <property type="entry name" value="Ribosomal_bL9_N"/>
</dbReference>
<dbReference type="InterPro" id="IPR000244">
    <property type="entry name" value="Ribosomal_bL9"/>
</dbReference>
<name>A0ABP0BC03_9PEZI</name>